<comment type="subcellular location">
    <subcellularLocation>
        <location evidence="1">Nucleus</location>
    </subcellularLocation>
</comment>
<evidence type="ECO:0000256" key="3">
    <source>
        <dbReference type="ARBA" id="ARBA00022737"/>
    </source>
</evidence>
<evidence type="ECO:0000256" key="9">
    <source>
        <dbReference type="PROSITE-ProRule" id="PRU00042"/>
    </source>
</evidence>
<evidence type="ECO:0000256" key="5">
    <source>
        <dbReference type="ARBA" id="ARBA00022833"/>
    </source>
</evidence>
<feature type="compositionally biased region" description="Acidic residues" evidence="11">
    <location>
        <begin position="240"/>
        <end position="251"/>
    </location>
</feature>
<feature type="domain" description="C2H2-type" evidence="12">
    <location>
        <begin position="501"/>
        <end position="528"/>
    </location>
</feature>
<dbReference type="VEuPathDB" id="VectorBase:MDOMA2_008474"/>
<evidence type="ECO:0000313" key="14">
    <source>
        <dbReference type="EnsemblMetazoa" id="MDOA011709-PA"/>
    </source>
</evidence>
<feature type="compositionally biased region" description="Polar residues" evidence="11">
    <location>
        <begin position="124"/>
        <end position="134"/>
    </location>
</feature>
<evidence type="ECO:0000259" key="12">
    <source>
        <dbReference type="PROSITE" id="PS50157"/>
    </source>
</evidence>
<dbReference type="GO" id="GO:0005634">
    <property type="term" value="C:nucleus"/>
    <property type="evidence" value="ECO:0007669"/>
    <property type="project" value="UniProtKB-SubCell"/>
</dbReference>
<sequence>MTTLSSLVDYSIYSSYNKCGEILKSPSIDEKQQYCILCLFCHEICLQFKTFVVHIEKEHHQQDHILKDEQTSDEDDQVNAHFSSIQEFENEDSGEDDKKDFLLDPLEEPEVQLKENRKHREKTNTSSKPQTRQAASEGRRKSNQSKKQQDKLIKQEPDENGEGNNIIDSPKTLNLICNAEEKCVMKEAVDKKEELQLEKLKIKADTTQKPTVYNEDIDYDYEEDDDDFVLHDNYDDEDCDLDDVKVDDDDELKPSPAKKSKVKLDDGLDIDEFMNNKESVIAFITAYQKQDELWDATRPPKLVNRCRKKRDECLKQICQELEQVNVPMTIRDAEKCIKYMRVRYIRDVRIRMNYTKNKDKDYKPLWFYDNLEFLKPTLSFIQELQEEQMLAKPKLNDDQIIRIIQIYRKYSCLWNEQDIFYYSEQRRQTTLQSIIEEVCKELQLNYSGEEMENTIEFIHKIVKKEKEKSIDFSSSKPSKEYKSTSNFYEHISFLLPHLGPFKCQYCPKVLMNIATFRIHTAKHDGTKPFKCSICNYEFTQKPGYVIHLRRHTQDFPFVCKYCSKGFPCKKELKLHFQNHPEYEKEFICDICGEGFTQQKLLNWHLKAHNNIRDSICNICGKGFTNSKLLFQHRTVHSQEKSVCKLCGKTYAHYRGLSRHMTKDHGTTVAAVAAVMGEKPKKRVLTINEIS</sequence>
<evidence type="ECO:0000259" key="13">
    <source>
        <dbReference type="PROSITE" id="PS51029"/>
    </source>
</evidence>
<keyword evidence="5" id="KW-0862">Zinc</keyword>
<evidence type="ECO:0000256" key="10">
    <source>
        <dbReference type="SAM" id="Coils"/>
    </source>
</evidence>
<evidence type="ECO:0000256" key="11">
    <source>
        <dbReference type="SAM" id="MobiDB-lite"/>
    </source>
</evidence>
<accession>A0A1I8N5D1</accession>
<dbReference type="SMART" id="SM00355">
    <property type="entry name" value="ZnF_C2H2"/>
    <property type="match status" value="7"/>
</dbReference>
<dbReference type="eggNOG" id="KOG1721">
    <property type="taxonomic scope" value="Eukaryota"/>
</dbReference>
<gene>
    <name evidence="14" type="primary">101893025</name>
    <name evidence="16" type="synonym">LOC101893025</name>
</gene>
<feature type="domain" description="C2H2-type" evidence="12">
    <location>
        <begin position="529"/>
        <end position="556"/>
    </location>
</feature>
<dbReference type="SUPFAM" id="SSF57667">
    <property type="entry name" value="beta-beta-alpha zinc fingers"/>
    <property type="match status" value="4"/>
</dbReference>
<evidence type="ECO:0000313" key="16">
    <source>
        <dbReference type="RefSeq" id="XP_005184500.1"/>
    </source>
</evidence>
<dbReference type="Pfam" id="PF00096">
    <property type="entry name" value="zf-C2H2"/>
    <property type="match status" value="4"/>
</dbReference>
<feature type="domain" description="C2H2-type" evidence="12">
    <location>
        <begin position="557"/>
        <end position="584"/>
    </location>
</feature>
<dbReference type="InterPro" id="IPR013087">
    <property type="entry name" value="Znf_C2H2_type"/>
</dbReference>
<reference evidence="16" key="2">
    <citation type="submission" date="2025-04" db="UniProtKB">
        <authorList>
            <consortium name="RefSeq"/>
        </authorList>
    </citation>
    <scope>IDENTIFICATION</scope>
    <source>
        <strain evidence="16">Aabys</strain>
    </source>
</reference>
<dbReference type="Proteomes" id="UP001652621">
    <property type="component" value="Unplaced"/>
</dbReference>
<keyword evidence="4 9" id="KW-0863">Zinc-finger</keyword>
<dbReference type="InterPro" id="IPR036236">
    <property type="entry name" value="Znf_C2H2_sf"/>
</dbReference>
<feature type="domain" description="MADF" evidence="13">
    <location>
        <begin position="282"/>
        <end position="379"/>
    </location>
</feature>
<keyword evidence="3" id="KW-0677">Repeat</keyword>
<feature type="compositionally biased region" description="Basic and acidic residues" evidence="11">
    <location>
        <begin position="147"/>
        <end position="157"/>
    </location>
</feature>
<dbReference type="Pfam" id="PF10545">
    <property type="entry name" value="MADF_DNA_bdg"/>
    <property type="match status" value="2"/>
</dbReference>
<dbReference type="PROSITE" id="PS00028">
    <property type="entry name" value="ZINC_FINGER_C2H2_1"/>
    <property type="match status" value="6"/>
</dbReference>
<keyword evidence="2" id="KW-0479">Metal-binding</keyword>
<keyword evidence="6" id="KW-0805">Transcription regulation</keyword>
<evidence type="ECO:0000256" key="4">
    <source>
        <dbReference type="ARBA" id="ARBA00022771"/>
    </source>
</evidence>
<keyword evidence="7" id="KW-0804">Transcription</keyword>
<feature type="coiled-coil region" evidence="10">
    <location>
        <begin position="178"/>
        <end position="205"/>
    </location>
</feature>
<dbReference type="PANTHER" id="PTHR24394">
    <property type="entry name" value="ZINC FINGER PROTEIN"/>
    <property type="match status" value="1"/>
</dbReference>
<feature type="domain" description="MADF" evidence="13">
    <location>
        <begin position="402"/>
        <end position="499"/>
    </location>
</feature>
<dbReference type="Gene3D" id="3.30.160.60">
    <property type="entry name" value="Classic Zinc Finger"/>
    <property type="match status" value="3"/>
</dbReference>
<dbReference type="OrthoDB" id="427030at2759"/>
<reference evidence="14" key="1">
    <citation type="submission" date="2020-05" db="UniProtKB">
        <authorList>
            <consortium name="EnsemblMetazoa"/>
        </authorList>
    </citation>
    <scope>IDENTIFICATION</scope>
    <source>
        <strain evidence="14">Aabys</strain>
    </source>
</reference>
<name>A0A1I8N5D1_MUSDO</name>
<feature type="domain" description="C2H2-type" evidence="12">
    <location>
        <begin position="641"/>
        <end position="664"/>
    </location>
</feature>
<evidence type="ECO:0000256" key="8">
    <source>
        <dbReference type="ARBA" id="ARBA00023242"/>
    </source>
</evidence>
<feature type="region of interest" description="Disordered" evidence="11">
    <location>
        <begin position="106"/>
        <end position="169"/>
    </location>
</feature>
<dbReference type="RefSeq" id="XP_005184500.1">
    <property type="nucleotide sequence ID" value="XM_005184443.3"/>
</dbReference>
<feature type="domain" description="C2H2-type" evidence="12">
    <location>
        <begin position="614"/>
        <end position="641"/>
    </location>
</feature>
<dbReference type="GO" id="GO:0000981">
    <property type="term" value="F:DNA-binding transcription factor activity, RNA polymerase II-specific"/>
    <property type="evidence" value="ECO:0007669"/>
    <property type="project" value="TreeGrafter"/>
</dbReference>
<dbReference type="AlphaFoldDB" id="A0A1I8N5D1"/>
<proteinExistence type="predicted"/>
<dbReference type="PANTHER" id="PTHR24394:SF48">
    <property type="entry name" value="ZINC FINGER PROTEIN 771"/>
    <property type="match status" value="1"/>
</dbReference>
<evidence type="ECO:0000256" key="1">
    <source>
        <dbReference type="ARBA" id="ARBA00004123"/>
    </source>
</evidence>
<dbReference type="KEGG" id="mde:101893025"/>
<dbReference type="GeneID" id="101893025"/>
<keyword evidence="15" id="KW-1185">Reference proteome</keyword>
<keyword evidence="8" id="KW-0539">Nucleus</keyword>
<dbReference type="FunFam" id="3.30.160.60:FF:000446">
    <property type="entry name" value="Zinc finger protein"/>
    <property type="match status" value="1"/>
</dbReference>
<evidence type="ECO:0000256" key="2">
    <source>
        <dbReference type="ARBA" id="ARBA00022723"/>
    </source>
</evidence>
<dbReference type="SMART" id="SM00595">
    <property type="entry name" value="MADF"/>
    <property type="match status" value="2"/>
</dbReference>
<dbReference type="VEuPathDB" id="VectorBase:MDOA011709"/>
<dbReference type="EnsemblMetazoa" id="MDOA011709-RA">
    <property type="protein sequence ID" value="MDOA011709-PA"/>
    <property type="gene ID" value="MDOA011709"/>
</dbReference>
<feature type="region of interest" description="Disordered" evidence="11">
    <location>
        <begin position="240"/>
        <end position="259"/>
    </location>
</feature>
<dbReference type="GO" id="GO:0008270">
    <property type="term" value="F:zinc ion binding"/>
    <property type="evidence" value="ECO:0007669"/>
    <property type="project" value="UniProtKB-KW"/>
</dbReference>
<feature type="domain" description="C2H2-type" evidence="12">
    <location>
        <begin position="586"/>
        <end position="613"/>
    </location>
</feature>
<keyword evidence="10" id="KW-0175">Coiled coil</keyword>
<evidence type="ECO:0000313" key="15">
    <source>
        <dbReference type="Proteomes" id="UP001652621"/>
    </source>
</evidence>
<dbReference type="PROSITE" id="PS50157">
    <property type="entry name" value="ZINC_FINGER_C2H2_2"/>
    <property type="match status" value="6"/>
</dbReference>
<evidence type="ECO:0000256" key="6">
    <source>
        <dbReference type="ARBA" id="ARBA00023015"/>
    </source>
</evidence>
<protein>
    <submittedName>
        <fullName evidence="16">Zinc finger protein 615 isoform X1</fullName>
    </submittedName>
</protein>
<evidence type="ECO:0000256" key="7">
    <source>
        <dbReference type="ARBA" id="ARBA00023163"/>
    </source>
</evidence>
<organism evidence="14">
    <name type="scientific">Musca domestica</name>
    <name type="common">House fly</name>
    <dbReference type="NCBI Taxonomy" id="7370"/>
    <lineage>
        <taxon>Eukaryota</taxon>
        <taxon>Metazoa</taxon>
        <taxon>Ecdysozoa</taxon>
        <taxon>Arthropoda</taxon>
        <taxon>Hexapoda</taxon>
        <taxon>Insecta</taxon>
        <taxon>Pterygota</taxon>
        <taxon>Neoptera</taxon>
        <taxon>Endopterygota</taxon>
        <taxon>Diptera</taxon>
        <taxon>Brachycera</taxon>
        <taxon>Muscomorpha</taxon>
        <taxon>Muscoidea</taxon>
        <taxon>Muscidae</taxon>
        <taxon>Musca</taxon>
    </lineage>
</organism>
<dbReference type="GO" id="GO:0003677">
    <property type="term" value="F:DNA binding"/>
    <property type="evidence" value="ECO:0007669"/>
    <property type="project" value="UniProtKB-KW"/>
</dbReference>
<dbReference type="PROSITE" id="PS51029">
    <property type="entry name" value="MADF"/>
    <property type="match status" value="2"/>
</dbReference>
<dbReference type="InterPro" id="IPR006578">
    <property type="entry name" value="MADF-dom"/>
</dbReference>